<dbReference type="EMBL" id="JAJNDB010000001">
    <property type="protein sequence ID" value="MCD2192445.1"/>
    <property type="molecule type" value="Genomic_DNA"/>
</dbReference>
<evidence type="ECO:0000256" key="2">
    <source>
        <dbReference type="ARBA" id="ARBA00002704"/>
    </source>
</evidence>
<keyword evidence="6 7" id="KW-0378">Hydrolase</keyword>
<dbReference type="Proteomes" id="UP001199469">
    <property type="component" value="Unassembled WGS sequence"/>
</dbReference>
<dbReference type="PROSITE" id="PS00768">
    <property type="entry name" value="TRANSTHYRETIN_1"/>
    <property type="match status" value="1"/>
</dbReference>
<dbReference type="InterPro" id="IPR014306">
    <property type="entry name" value="Hydroxyisourate_hydrolase"/>
</dbReference>
<comment type="caution">
    <text evidence="9">The sequence shown here is derived from an EMBL/GenBank/DDBJ whole genome shotgun (WGS) entry which is preliminary data.</text>
</comment>
<gene>
    <name evidence="9" type="primary">uraH</name>
    <name evidence="9" type="ORF">LQ327_03420</name>
</gene>
<evidence type="ECO:0000256" key="4">
    <source>
        <dbReference type="ARBA" id="ARBA00011881"/>
    </source>
</evidence>
<protein>
    <recommendedName>
        <fullName evidence="7">5-hydroxyisourate hydrolase</fullName>
        <shortName evidence="7">HIU hydrolase</shortName>
        <shortName evidence="7">HIUHase</shortName>
        <ecNumber evidence="7">3.5.2.17</ecNumber>
    </recommendedName>
</protein>
<evidence type="ECO:0000256" key="1">
    <source>
        <dbReference type="ARBA" id="ARBA00001043"/>
    </source>
</evidence>
<proteinExistence type="inferred from homology"/>
<keyword evidence="5 7" id="KW-0659">Purine metabolism</keyword>
<comment type="similarity">
    <text evidence="3 7">Belongs to the transthyretin family. 5-hydroxyisourate hydrolase subfamily.</text>
</comment>
<dbReference type="EC" id="3.5.2.17" evidence="7"/>
<dbReference type="PANTHER" id="PTHR10395">
    <property type="entry name" value="URICASE AND TRANSTHYRETIN-RELATED"/>
    <property type="match status" value="1"/>
</dbReference>
<feature type="domain" description="Transthyretin/hydroxyisourate hydrolase" evidence="8">
    <location>
        <begin position="10"/>
        <end position="114"/>
    </location>
</feature>
<evidence type="ECO:0000313" key="9">
    <source>
        <dbReference type="EMBL" id="MCD2192445.1"/>
    </source>
</evidence>
<dbReference type="InterPro" id="IPR036817">
    <property type="entry name" value="Transthyretin/HIU_hydrolase_sf"/>
</dbReference>
<dbReference type="PANTHER" id="PTHR10395:SF7">
    <property type="entry name" value="5-HYDROXYISOURATE HYDROLASE"/>
    <property type="match status" value="1"/>
</dbReference>
<evidence type="ECO:0000256" key="7">
    <source>
        <dbReference type="RuleBase" id="RU361270"/>
    </source>
</evidence>
<reference evidence="9 10" key="1">
    <citation type="submission" date="2021-11" db="EMBL/GenBank/DDBJ databases">
        <title>Draft genome sequence of Actinomycetospora sp. SF1 isolated from the rhizosphere soil.</title>
        <authorList>
            <person name="Duangmal K."/>
            <person name="Chantavorakit T."/>
        </authorList>
    </citation>
    <scope>NUCLEOTIDE SEQUENCE [LARGE SCALE GENOMIC DNA]</scope>
    <source>
        <strain evidence="9 10">TBRC 5722</strain>
    </source>
</reference>
<accession>A0ABS8P2G6</accession>
<dbReference type="Pfam" id="PF00576">
    <property type="entry name" value="Transthyretin"/>
    <property type="match status" value="1"/>
</dbReference>
<dbReference type="InterPro" id="IPR000895">
    <property type="entry name" value="Transthyretin/HIU_hydrolase"/>
</dbReference>
<evidence type="ECO:0000259" key="8">
    <source>
        <dbReference type="Pfam" id="PF00576"/>
    </source>
</evidence>
<dbReference type="RefSeq" id="WP_230730119.1">
    <property type="nucleotide sequence ID" value="NZ_JAJNDB010000001.1"/>
</dbReference>
<evidence type="ECO:0000256" key="5">
    <source>
        <dbReference type="ARBA" id="ARBA00022631"/>
    </source>
</evidence>
<organism evidence="9 10">
    <name type="scientific">Actinomycetospora endophytica</name>
    <dbReference type="NCBI Taxonomy" id="2291215"/>
    <lineage>
        <taxon>Bacteria</taxon>
        <taxon>Bacillati</taxon>
        <taxon>Actinomycetota</taxon>
        <taxon>Actinomycetes</taxon>
        <taxon>Pseudonocardiales</taxon>
        <taxon>Pseudonocardiaceae</taxon>
        <taxon>Actinomycetospora</taxon>
    </lineage>
</organism>
<evidence type="ECO:0000256" key="3">
    <source>
        <dbReference type="ARBA" id="ARBA00009850"/>
    </source>
</evidence>
<dbReference type="InterPro" id="IPR023416">
    <property type="entry name" value="Transthyretin/HIU_hydrolase_d"/>
</dbReference>
<evidence type="ECO:0000313" key="10">
    <source>
        <dbReference type="Proteomes" id="UP001199469"/>
    </source>
</evidence>
<dbReference type="NCBIfam" id="TIGR02962">
    <property type="entry name" value="hdxy_isourate"/>
    <property type="match status" value="1"/>
</dbReference>
<comment type="subunit">
    <text evidence="4 7">Homotetramer.</text>
</comment>
<dbReference type="SUPFAM" id="SSF49472">
    <property type="entry name" value="Transthyretin (synonym: prealbumin)"/>
    <property type="match status" value="1"/>
</dbReference>
<dbReference type="GO" id="GO:0033971">
    <property type="term" value="F:hydroxyisourate hydrolase activity"/>
    <property type="evidence" value="ECO:0007669"/>
    <property type="project" value="UniProtKB-EC"/>
</dbReference>
<dbReference type="PRINTS" id="PR00189">
    <property type="entry name" value="TRNSTHYRETIN"/>
</dbReference>
<name>A0ABS8P2G6_9PSEU</name>
<sequence>MPESEPIERLSTHVLDVAAGRPAEGIPVVLVRDADQAVLGRGTTDADGRVGRLNDEPFAPGDVTLTFDVEGYVSRTHGTVFHPRITLHVRLDGARRHYHLPVLAGPFSHTTYLGS</sequence>
<keyword evidence="10" id="KW-1185">Reference proteome</keyword>
<dbReference type="Gene3D" id="2.60.40.180">
    <property type="entry name" value="Transthyretin/hydroxyisourate hydrolase domain"/>
    <property type="match status" value="1"/>
</dbReference>
<comment type="function">
    <text evidence="2">Catalyzes the hydrolysis of 5-hydroxyisourate (HIU) to 2-oxo-4-hydroxy-4-carboxy-5-ureidoimidazoline (OHCU).</text>
</comment>
<evidence type="ECO:0000256" key="6">
    <source>
        <dbReference type="ARBA" id="ARBA00022801"/>
    </source>
</evidence>
<comment type="catalytic activity">
    <reaction evidence="1 7">
        <text>5-hydroxyisourate + H2O = 5-hydroxy-2-oxo-4-ureido-2,5-dihydro-1H-imidazole-5-carboxylate + H(+)</text>
        <dbReference type="Rhea" id="RHEA:23736"/>
        <dbReference type="ChEBI" id="CHEBI:15377"/>
        <dbReference type="ChEBI" id="CHEBI:15378"/>
        <dbReference type="ChEBI" id="CHEBI:18072"/>
        <dbReference type="ChEBI" id="CHEBI:58639"/>
        <dbReference type="EC" id="3.5.2.17"/>
    </reaction>
</comment>
<dbReference type="InterPro" id="IPR023418">
    <property type="entry name" value="Thyroxine_BS"/>
</dbReference>